<evidence type="ECO:0000313" key="3">
    <source>
        <dbReference type="Proteomes" id="UP001157961"/>
    </source>
</evidence>
<evidence type="ECO:0000313" key="2">
    <source>
        <dbReference type="EMBL" id="SMP33346.1"/>
    </source>
</evidence>
<dbReference type="RefSeq" id="WP_283427566.1">
    <property type="nucleotide sequence ID" value="NZ_FXTY01000009.1"/>
</dbReference>
<dbReference type="Gene3D" id="3.40.50.1820">
    <property type="entry name" value="alpha/beta hydrolase"/>
    <property type="match status" value="1"/>
</dbReference>
<dbReference type="InterPro" id="IPR050955">
    <property type="entry name" value="Plant_Biomass_Hydrol_Est"/>
</dbReference>
<dbReference type="SUPFAM" id="SSF53474">
    <property type="entry name" value="alpha/beta-Hydrolases"/>
    <property type="match status" value="1"/>
</dbReference>
<dbReference type="Proteomes" id="UP001157961">
    <property type="component" value="Unassembled WGS sequence"/>
</dbReference>
<dbReference type="PROSITE" id="PS51257">
    <property type="entry name" value="PROKAR_LIPOPROTEIN"/>
    <property type="match status" value="1"/>
</dbReference>
<comment type="caution">
    <text evidence="2">The sequence shown here is derived from an EMBL/GenBank/DDBJ whole genome shotgun (WGS) entry which is preliminary data.</text>
</comment>
<keyword evidence="3" id="KW-1185">Reference proteome</keyword>
<evidence type="ECO:0000256" key="1">
    <source>
        <dbReference type="ARBA" id="ARBA00022729"/>
    </source>
</evidence>
<proteinExistence type="predicted"/>
<reference evidence="2 3" key="1">
    <citation type="submission" date="2017-05" db="EMBL/GenBank/DDBJ databases">
        <authorList>
            <person name="Varghese N."/>
            <person name="Submissions S."/>
        </authorList>
    </citation>
    <scope>NUCLEOTIDE SEQUENCE [LARGE SCALE GENOMIC DNA]</scope>
    <source>
        <strain evidence="2 3">DSM 29734</strain>
    </source>
</reference>
<keyword evidence="1" id="KW-0732">Signal</keyword>
<organism evidence="2 3">
    <name type="scientific">Shimia sagamensis</name>
    <dbReference type="NCBI Taxonomy" id="1566352"/>
    <lineage>
        <taxon>Bacteria</taxon>
        <taxon>Pseudomonadati</taxon>
        <taxon>Pseudomonadota</taxon>
        <taxon>Alphaproteobacteria</taxon>
        <taxon>Rhodobacterales</taxon>
        <taxon>Roseobacteraceae</taxon>
    </lineage>
</organism>
<gene>
    <name evidence="2" type="ORF">SAMN06265373_10961</name>
</gene>
<evidence type="ECO:0008006" key="4">
    <source>
        <dbReference type="Google" id="ProtNLM"/>
    </source>
</evidence>
<sequence length="281" mass="31243">MIRVVVLFVAAIAVVACAGAGLFVWTAQSAKARNEAATMPVAQVTPEPAIFSMESATQFNVRHLKEFDYAPSEKMQRIVASDTTLDGITPVKWHFVGPQTARPVPLVVLFHGRDRTGLSMTEMWYETARNNGFAILAPTAPSGNWPYQDPSPQVLEKMITQLDAKHLIDRDRVYLFGHSAGAVYVQALLNTTQGPWRAGAIHGGFLPAEFQIIPQQPKPYRAYVGQYEEAFDLSDIRATGEEMAKRGVENDLIVIPQHTHWFYDIGDQIAADSWAWFKSLP</sequence>
<accession>A0ABY1PFL6</accession>
<dbReference type="PANTHER" id="PTHR43037:SF1">
    <property type="entry name" value="BLL1128 PROTEIN"/>
    <property type="match status" value="1"/>
</dbReference>
<name>A0ABY1PFL6_9RHOB</name>
<dbReference type="EMBL" id="FXTY01000009">
    <property type="protein sequence ID" value="SMP33346.1"/>
    <property type="molecule type" value="Genomic_DNA"/>
</dbReference>
<protein>
    <recommendedName>
        <fullName evidence="4">Alpha/beta hydrolase family protein</fullName>
    </recommendedName>
</protein>
<dbReference type="InterPro" id="IPR029058">
    <property type="entry name" value="AB_hydrolase_fold"/>
</dbReference>
<dbReference type="PANTHER" id="PTHR43037">
    <property type="entry name" value="UNNAMED PRODUCT-RELATED"/>
    <property type="match status" value="1"/>
</dbReference>